<dbReference type="InterPro" id="IPR011008">
    <property type="entry name" value="Dimeric_a/b-barrel"/>
</dbReference>
<dbReference type="RefSeq" id="WP_338578085.1">
    <property type="nucleotide sequence ID" value="NZ_CP146369.1"/>
</dbReference>
<evidence type="ECO:0000313" key="1">
    <source>
        <dbReference type="EMBL" id="WWT55731.1"/>
    </source>
</evidence>
<dbReference type="Proteomes" id="UP001363460">
    <property type="component" value="Chromosome"/>
</dbReference>
<gene>
    <name evidence="1" type="ORF">V8J38_04635</name>
</gene>
<protein>
    <submittedName>
        <fullName evidence="1">L-rhamnose mutarotase</fullName>
    </submittedName>
</protein>
<reference evidence="1 2" key="1">
    <citation type="submission" date="2024-02" db="EMBL/GenBank/DDBJ databases">
        <title>Distribution and functional of Brevundimonas-related endobacteria within Verticillium dahliae.</title>
        <authorList>
            <person name="Zeng H."/>
        </authorList>
    </citation>
    <scope>NUCLEOTIDE SEQUENCE [LARGE SCALE GENOMIC DNA]</scope>
    <source>
        <strain evidence="1 2">TRM 44200</strain>
    </source>
</reference>
<proteinExistence type="predicted"/>
<organism evidence="1 2">
    <name type="scientific">Brevundimonas olei</name>
    <dbReference type="NCBI Taxonomy" id="657642"/>
    <lineage>
        <taxon>Bacteria</taxon>
        <taxon>Pseudomonadati</taxon>
        <taxon>Pseudomonadota</taxon>
        <taxon>Alphaproteobacteria</taxon>
        <taxon>Caulobacterales</taxon>
        <taxon>Caulobacteraceae</taxon>
        <taxon>Brevundimonas</taxon>
    </lineage>
</organism>
<accession>A0ABZ2IJB0</accession>
<dbReference type="InterPro" id="IPR008000">
    <property type="entry name" value="Rham/fucose_mutarotase"/>
</dbReference>
<name>A0ABZ2IJB0_9CAUL</name>
<dbReference type="SUPFAM" id="SSF54909">
    <property type="entry name" value="Dimeric alpha+beta barrel"/>
    <property type="match status" value="1"/>
</dbReference>
<evidence type="ECO:0000313" key="2">
    <source>
        <dbReference type="Proteomes" id="UP001363460"/>
    </source>
</evidence>
<dbReference type="PANTHER" id="PTHR43239">
    <property type="entry name" value="UPF0734 PROTEIN DDB_G0273871/DDB_G0273177"/>
    <property type="match status" value="1"/>
</dbReference>
<dbReference type="Gene3D" id="3.30.70.100">
    <property type="match status" value="1"/>
</dbReference>
<dbReference type="Pfam" id="PF05336">
    <property type="entry name" value="rhaM"/>
    <property type="match status" value="1"/>
</dbReference>
<keyword evidence="2" id="KW-1185">Reference proteome</keyword>
<dbReference type="EMBL" id="CP146369">
    <property type="protein sequence ID" value="WWT55731.1"/>
    <property type="molecule type" value="Genomic_DNA"/>
</dbReference>
<sequence length="128" mass="14270">MSSPPTRRCFAVDLHDDPVQIARYREWHRAGGPPAAVTEAIRADDVRELEIWLVGDRMFMILEQGDAYDAAAKAARDAANPDVQAWDALMRSFQKPLPFAPDQTWVEMICIYALSEQPSSGNPALQQG</sequence>
<dbReference type="PANTHER" id="PTHR43239:SF1">
    <property type="entry name" value="UPF0734 PROTEIN DDB_G0273871_DDB_G0273177"/>
    <property type="match status" value="1"/>
</dbReference>
<dbReference type="InterPro" id="IPR052996">
    <property type="entry name" value="Carb_Metab_Mutarotase"/>
</dbReference>